<evidence type="ECO:0000313" key="2">
    <source>
        <dbReference type="Proteomes" id="UP000260983"/>
    </source>
</evidence>
<reference evidence="1 2" key="1">
    <citation type="submission" date="2018-08" db="EMBL/GenBank/DDBJ databases">
        <title>A genome reference for cultivated species of the human gut microbiota.</title>
        <authorList>
            <person name="Zou Y."/>
            <person name="Xue W."/>
            <person name="Luo G."/>
        </authorList>
    </citation>
    <scope>NUCLEOTIDE SEQUENCE [LARGE SCALE GENOMIC DNA]</scope>
    <source>
        <strain evidence="1 2">OM05-15BH</strain>
    </source>
</reference>
<gene>
    <name evidence="1" type="ORF">DXB65_20540</name>
</gene>
<dbReference type="EMBL" id="QSUL01000018">
    <property type="protein sequence ID" value="RGN31471.1"/>
    <property type="molecule type" value="Genomic_DNA"/>
</dbReference>
<organism evidence="1 2">
    <name type="scientific">Bacteroides oleiciplenus</name>
    <dbReference type="NCBI Taxonomy" id="626931"/>
    <lineage>
        <taxon>Bacteria</taxon>
        <taxon>Pseudomonadati</taxon>
        <taxon>Bacteroidota</taxon>
        <taxon>Bacteroidia</taxon>
        <taxon>Bacteroidales</taxon>
        <taxon>Bacteroidaceae</taxon>
        <taxon>Bacteroides</taxon>
    </lineage>
</organism>
<dbReference type="Proteomes" id="UP000260983">
    <property type="component" value="Unassembled WGS sequence"/>
</dbReference>
<sequence>MPISCHRVGKLLPLRWQSFAKPMARSCQYGGKNTLLYPGISRITIRILLHKHQTPVSGLLRTF</sequence>
<dbReference type="AlphaFoldDB" id="A0A3E5B1K5"/>
<accession>A0A3E5B1K5</accession>
<proteinExistence type="predicted"/>
<comment type="caution">
    <text evidence="1">The sequence shown here is derived from an EMBL/GenBank/DDBJ whole genome shotgun (WGS) entry which is preliminary data.</text>
</comment>
<name>A0A3E5B1K5_9BACE</name>
<evidence type="ECO:0000313" key="1">
    <source>
        <dbReference type="EMBL" id="RGN31471.1"/>
    </source>
</evidence>
<protein>
    <submittedName>
        <fullName evidence="1">Uncharacterized protein</fullName>
    </submittedName>
</protein>